<proteinExistence type="predicted"/>
<sequence>MGHCSGPHHLEGTNFFISPPYVRTFKLLWSTRNMTNTNYVVYQGLQQVLGTYCFGLSVCRLPLLERSYLLEFRRPLDYKSLGVSNIEDLVVKMGNMVLWCEKRESKEKSVMSAIMVECRRKIFLKHEVKKLLNRHRGEIVFNSFEDLYEDEFQEKLDYDYYGLTNLKHLCEILKDILVVGVANPSGEKVIKGVNLRKRKRDEELE</sequence>
<keyword evidence="3" id="KW-1185">Reference proteome</keyword>
<dbReference type="Proteomes" id="UP000245207">
    <property type="component" value="Unassembled WGS sequence"/>
</dbReference>
<evidence type="ECO:0000313" key="2">
    <source>
        <dbReference type="EMBL" id="PWA13710.1"/>
    </source>
</evidence>
<name>A0A2U1K8Q9_ARTAN</name>
<dbReference type="AlphaFoldDB" id="A0A2U1K8Q9"/>
<evidence type="ECO:0000313" key="3">
    <source>
        <dbReference type="Proteomes" id="UP000245207"/>
    </source>
</evidence>
<reference evidence="2 3" key="1">
    <citation type="journal article" date="2018" name="Mol. Plant">
        <title>The genome of Artemisia annua provides insight into the evolution of Asteraceae family and artemisinin biosynthesis.</title>
        <authorList>
            <person name="Shen Q."/>
            <person name="Zhang L."/>
            <person name="Liao Z."/>
            <person name="Wang S."/>
            <person name="Yan T."/>
            <person name="Shi P."/>
            <person name="Liu M."/>
            <person name="Fu X."/>
            <person name="Pan Q."/>
            <person name="Wang Y."/>
            <person name="Lv Z."/>
            <person name="Lu X."/>
            <person name="Zhang F."/>
            <person name="Jiang W."/>
            <person name="Ma Y."/>
            <person name="Chen M."/>
            <person name="Hao X."/>
            <person name="Li L."/>
            <person name="Tang Y."/>
            <person name="Lv G."/>
            <person name="Zhou Y."/>
            <person name="Sun X."/>
            <person name="Brodelius P.E."/>
            <person name="Rose J.K.C."/>
            <person name="Tang K."/>
        </authorList>
    </citation>
    <scope>NUCLEOTIDE SEQUENCE [LARGE SCALE GENOMIC DNA]</scope>
    <source>
        <strain evidence="3">cv. Huhao1</strain>
        <tissue evidence="2">Leaf</tissue>
    </source>
</reference>
<dbReference type="CDD" id="cd08824">
    <property type="entry name" value="LOTUS"/>
    <property type="match status" value="1"/>
</dbReference>
<protein>
    <recommendedName>
        <fullName evidence="1">HTH OST-type domain-containing protein</fullName>
    </recommendedName>
</protein>
<comment type="caution">
    <text evidence="2">The sequence shown here is derived from an EMBL/GenBank/DDBJ whole genome shotgun (WGS) entry which is preliminary data.</text>
</comment>
<dbReference type="InterPro" id="IPR025605">
    <property type="entry name" value="OST-HTH/LOTUS_dom"/>
</dbReference>
<dbReference type="Gene3D" id="3.30.420.610">
    <property type="entry name" value="LOTUS domain-like"/>
    <property type="match status" value="2"/>
</dbReference>
<organism evidence="2 3">
    <name type="scientific">Artemisia annua</name>
    <name type="common">Sweet wormwood</name>
    <dbReference type="NCBI Taxonomy" id="35608"/>
    <lineage>
        <taxon>Eukaryota</taxon>
        <taxon>Viridiplantae</taxon>
        <taxon>Streptophyta</taxon>
        <taxon>Embryophyta</taxon>
        <taxon>Tracheophyta</taxon>
        <taxon>Spermatophyta</taxon>
        <taxon>Magnoliopsida</taxon>
        <taxon>eudicotyledons</taxon>
        <taxon>Gunneridae</taxon>
        <taxon>Pentapetalae</taxon>
        <taxon>asterids</taxon>
        <taxon>campanulids</taxon>
        <taxon>Asterales</taxon>
        <taxon>Asteraceae</taxon>
        <taxon>Asteroideae</taxon>
        <taxon>Anthemideae</taxon>
        <taxon>Artemisiinae</taxon>
        <taxon>Artemisia</taxon>
    </lineage>
</organism>
<accession>A0A2U1K8Q9</accession>
<feature type="domain" description="HTH OST-type" evidence="1">
    <location>
        <begin position="120"/>
        <end position="194"/>
    </location>
</feature>
<evidence type="ECO:0000259" key="1">
    <source>
        <dbReference type="PROSITE" id="PS51644"/>
    </source>
</evidence>
<gene>
    <name evidence="2" type="ORF">CTI12_AA631220</name>
</gene>
<dbReference type="Pfam" id="PF12872">
    <property type="entry name" value="OST-HTH"/>
    <property type="match status" value="2"/>
</dbReference>
<dbReference type="InterPro" id="IPR041966">
    <property type="entry name" value="LOTUS-like"/>
</dbReference>
<dbReference type="EMBL" id="PKPP01034975">
    <property type="protein sequence ID" value="PWA13710.1"/>
    <property type="molecule type" value="Genomic_DNA"/>
</dbReference>
<dbReference type="PROSITE" id="PS51644">
    <property type="entry name" value="HTH_OST"/>
    <property type="match status" value="1"/>
</dbReference>